<comment type="caution">
    <text evidence="1">The sequence shown here is derived from an EMBL/GenBank/DDBJ whole genome shotgun (WGS) entry which is preliminary data.</text>
</comment>
<name>A0AAW7IVE6_9LACT</name>
<evidence type="ECO:0008006" key="3">
    <source>
        <dbReference type="Google" id="ProtNLM"/>
    </source>
</evidence>
<dbReference type="RefSeq" id="WP_023164721.1">
    <property type="nucleotide sequence ID" value="NZ_CP070382.1"/>
</dbReference>
<proteinExistence type="predicted"/>
<dbReference type="Proteomes" id="UP001240905">
    <property type="component" value="Unassembled WGS sequence"/>
</dbReference>
<dbReference type="EMBL" id="JAUCAE010000011">
    <property type="protein sequence ID" value="MDM7547092.1"/>
    <property type="molecule type" value="Genomic_DNA"/>
</dbReference>
<protein>
    <recommendedName>
        <fullName evidence="3">XRE family transcriptional regulator</fullName>
    </recommendedName>
</protein>
<accession>A0AAW7IVE6</accession>
<gene>
    <name evidence="1" type="ORF">QUD52_08665</name>
</gene>
<evidence type="ECO:0000313" key="1">
    <source>
        <dbReference type="EMBL" id="MDM7547092.1"/>
    </source>
</evidence>
<evidence type="ECO:0000313" key="2">
    <source>
        <dbReference type="Proteomes" id="UP001240905"/>
    </source>
</evidence>
<dbReference type="AlphaFoldDB" id="A0AAW7IVE6"/>
<reference evidence="1" key="1">
    <citation type="submission" date="2023-06" db="EMBL/GenBank/DDBJ databases">
        <title>Draft Genome Sequences of lactic acid bacteria strains isolated from fermented milk products.</title>
        <authorList>
            <person name="Elcheninov A.G."/>
            <person name="Klyukina A."/>
            <person name="Zayulina K.S."/>
            <person name="Gavirova L.A."/>
            <person name="Shcherbakova P.A."/>
            <person name="Shestakov A.I."/>
            <person name="Kublanov I.V."/>
            <person name="Kochetkova T.V."/>
        </authorList>
    </citation>
    <scope>NUCLEOTIDE SEQUENCE</scope>
    <source>
        <strain evidence="1">TOM.142</strain>
    </source>
</reference>
<sequence>MTLDELIKSKGFMISFVQQELGLKKWNFWNKKKDPENGFSIAELRKIAKIIGVDETAVFEAVKISSKSTQIQNDKK</sequence>
<organism evidence="1 2">
    <name type="scientific">Lactococcus lactis</name>
    <dbReference type="NCBI Taxonomy" id="1358"/>
    <lineage>
        <taxon>Bacteria</taxon>
        <taxon>Bacillati</taxon>
        <taxon>Bacillota</taxon>
        <taxon>Bacilli</taxon>
        <taxon>Lactobacillales</taxon>
        <taxon>Streptococcaceae</taxon>
        <taxon>Lactococcus</taxon>
    </lineage>
</organism>